<evidence type="ECO:0000313" key="1">
    <source>
        <dbReference type="EMBL" id="GBU05460.1"/>
    </source>
</evidence>
<organism evidence="1 2">
    <name type="scientific">Faecalimonas umbilicata</name>
    <dbReference type="NCBI Taxonomy" id="1912855"/>
    <lineage>
        <taxon>Bacteria</taxon>
        <taxon>Bacillati</taxon>
        <taxon>Bacillota</taxon>
        <taxon>Clostridia</taxon>
        <taxon>Lachnospirales</taxon>
        <taxon>Lachnospiraceae</taxon>
        <taxon>Faecalimonas</taxon>
    </lineage>
</organism>
<accession>A0ABQ0QYH6</accession>
<proteinExistence type="predicted"/>
<protein>
    <submittedName>
        <fullName evidence="1">Uncharacterized protein</fullName>
    </submittedName>
</protein>
<sequence length="62" mass="7269">MCYLIVEEERVEVINPLLCINRKSFKRERKTYEKENWEDSCGSDFSRFDGGNTCICRSGKGK</sequence>
<reference evidence="1 2" key="1">
    <citation type="journal article" date="2018" name="Int. J. Syst. Evol. Microbiol.">
        <title>Draft Genome Sequence of Faecalimonas umbilicata JCM 30896T, an Acetate-Producing Bacterium Isolated from Human Feces.</title>
        <authorList>
            <person name="Sakamoto M."/>
            <person name="Ikeyama N."/>
            <person name="Yuki M."/>
            <person name="Ohkuma M."/>
        </authorList>
    </citation>
    <scope>NUCLEOTIDE SEQUENCE [LARGE SCALE GENOMIC DNA]</scope>
    <source>
        <strain evidence="1 2">EGH7</strain>
    </source>
</reference>
<gene>
    <name evidence="1" type="ORF">FAEUMB_20010</name>
</gene>
<evidence type="ECO:0000313" key="2">
    <source>
        <dbReference type="Proteomes" id="UP000702954"/>
    </source>
</evidence>
<dbReference type="EMBL" id="BHEO01000008">
    <property type="protein sequence ID" value="GBU05460.1"/>
    <property type="molecule type" value="Genomic_DNA"/>
</dbReference>
<name>A0ABQ0QYH6_9FIRM</name>
<dbReference type="Proteomes" id="UP000702954">
    <property type="component" value="Unassembled WGS sequence"/>
</dbReference>
<comment type="caution">
    <text evidence="1">The sequence shown here is derived from an EMBL/GenBank/DDBJ whole genome shotgun (WGS) entry which is preliminary data.</text>
</comment>
<keyword evidence="2" id="KW-1185">Reference proteome</keyword>